<keyword evidence="3" id="KW-1185">Reference proteome</keyword>
<dbReference type="CDD" id="cd04480">
    <property type="entry name" value="RPA1_DBD_A_like"/>
    <property type="match status" value="1"/>
</dbReference>
<organism evidence="2 3">
    <name type="scientific">Escallonia herrerae</name>
    <dbReference type="NCBI Taxonomy" id="1293975"/>
    <lineage>
        <taxon>Eukaryota</taxon>
        <taxon>Viridiplantae</taxon>
        <taxon>Streptophyta</taxon>
        <taxon>Embryophyta</taxon>
        <taxon>Tracheophyta</taxon>
        <taxon>Spermatophyta</taxon>
        <taxon>Magnoliopsida</taxon>
        <taxon>eudicotyledons</taxon>
        <taxon>Gunneridae</taxon>
        <taxon>Pentapetalae</taxon>
        <taxon>asterids</taxon>
        <taxon>campanulids</taxon>
        <taxon>Escalloniales</taxon>
        <taxon>Escalloniaceae</taxon>
        <taxon>Escallonia</taxon>
    </lineage>
</organism>
<proteinExistence type="predicted"/>
<gene>
    <name evidence="2" type="ORF">RJ639_010086</name>
</gene>
<dbReference type="InterPro" id="IPR012340">
    <property type="entry name" value="NA-bd_OB-fold"/>
</dbReference>
<accession>A0AA88VSC7</accession>
<sequence length="98" mass="11227">MGKDYHSISDLKTGAGDNWTIKVRIAQMWDGENPNLHNEIINSNMILVDEKADSIHAIIWKNQKASFLPKVKEGKVYTISKVKINEYVDRATYRPLPN</sequence>
<reference evidence="2" key="1">
    <citation type="submission" date="2022-12" db="EMBL/GenBank/DDBJ databases">
        <title>Draft genome assemblies for two species of Escallonia (Escalloniales).</title>
        <authorList>
            <person name="Chanderbali A."/>
            <person name="Dervinis C."/>
            <person name="Anghel I."/>
            <person name="Soltis D."/>
            <person name="Soltis P."/>
            <person name="Zapata F."/>
        </authorList>
    </citation>
    <scope>NUCLEOTIDE SEQUENCE</scope>
    <source>
        <strain evidence="2">UCBG64.0493</strain>
        <tissue evidence="2">Leaf</tissue>
    </source>
</reference>
<protein>
    <recommendedName>
        <fullName evidence="1">Replication protein A 70 kDa DNA-binding subunit B/D first OB fold domain-containing protein</fullName>
    </recommendedName>
</protein>
<evidence type="ECO:0000313" key="3">
    <source>
        <dbReference type="Proteomes" id="UP001188597"/>
    </source>
</evidence>
<dbReference type="SUPFAM" id="SSF50249">
    <property type="entry name" value="Nucleic acid-binding proteins"/>
    <property type="match status" value="1"/>
</dbReference>
<dbReference type="AlphaFoldDB" id="A0AA88VSC7"/>
<dbReference type="InterPro" id="IPR003871">
    <property type="entry name" value="RFA1B/D_OB_1st"/>
</dbReference>
<dbReference type="PANTHER" id="PTHR47165">
    <property type="entry name" value="OS03G0429900 PROTEIN"/>
    <property type="match status" value="1"/>
</dbReference>
<evidence type="ECO:0000313" key="2">
    <source>
        <dbReference type="EMBL" id="KAK3014441.1"/>
    </source>
</evidence>
<evidence type="ECO:0000259" key="1">
    <source>
        <dbReference type="Pfam" id="PF02721"/>
    </source>
</evidence>
<dbReference type="EMBL" id="JAVXUP010001219">
    <property type="protein sequence ID" value="KAK3014441.1"/>
    <property type="molecule type" value="Genomic_DNA"/>
</dbReference>
<dbReference type="Pfam" id="PF02721">
    <property type="entry name" value="DUF223"/>
    <property type="match status" value="1"/>
</dbReference>
<comment type="caution">
    <text evidence="2">The sequence shown here is derived from an EMBL/GenBank/DDBJ whole genome shotgun (WGS) entry which is preliminary data.</text>
</comment>
<dbReference type="Gene3D" id="2.40.50.140">
    <property type="entry name" value="Nucleic acid-binding proteins"/>
    <property type="match status" value="1"/>
</dbReference>
<dbReference type="Proteomes" id="UP001188597">
    <property type="component" value="Unassembled WGS sequence"/>
</dbReference>
<feature type="domain" description="Replication protein A 70 kDa DNA-binding subunit B/D first OB fold" evidence="1">
    <location>
        <begin position="5"/>
        <end position="89"/>
    </location>
</feature>
<name>A0AA88VSC7_9ASTE</name>
<dbReference type="PANTHER" id="PTHR47165:SF4">
    <property type="entry name" value="OS03G0429900 PROTEIN"/>
    <property type="match status" value="1"/>
</dbReference>